<dbReference type="SUPFAM" id="SSF52833">
    <property type="entry name" value="Thioredoxin-like"/>
    <property type="match status" value="1"/>
</dbReference>
<feature type="domain" description="Thioredoxin" evidence="3">
    <location>
        <begin position="53"/>
        <end position="200"/>
    </location>
</feature>
<proteinExistence type="predicted"/>
<dbReference type="PROSITE" id="PS51352">
    <property type="entry name" value="THIOREDOXIN_2"/>
    <property type="match status" value="1"/>
</dbReference>
<sequence>MNRKTRETVSAPARTRRQSPRSRTRIWVTASAVAVGAVLVGYGIFSAIPEAAPVDVEAAADFTLPATDGSTVSLSDLRGETVVLYFNEGAGCGSCIAQMAAIEKNSGFAEEDITVLPIVMNPAAQIQADMDAFGVTTPYLLDDGTVSQAYDVLGKGMHAGLPGHGFVLIDAEGNERWRGDYPSMWLDPEELLHEVQEALG</sequence>
<dbReference type="InterPro" id="IPR000866">
    <property type="entry name" value="AhpC/TSA"/>
</dbReference>
<dbReference type="InterPro" id="IPR036249">
    <property type="entry name" value="Thioredoxin-like_sf"/>
</dbReference>
<gene>
    <name evidence="4" type="ORF">MIPYR_20218</name>
</gene>
<protein>
    <submittedName>
        <fullName evidence="4">Alkyl hydroperoxide reductase/ Thiol specific antioxidant/ Mal allergen</fullName>
    </submittedName>
</protein>
<dbReference type="GO" id="GO:0016209">
    <property type="term" value="F:antioxidant activity"/>
    <property type="evidence" value="ECO:0007669"/>
    <property type="project" value="InterPro"/>
</dbReference>
<evidence type="ECO:0000259" key="3">
    <source>
        <dbReference type="PROSITE" id="PS51352"/>
    </source>
</evidence>
<keyword evidence="2" id="KW-1133">Transmembrane helix</keyword>
<feature type="transmembrane region" description="Helical" evidence="2">
    <location>
        <begin position="26"/>
        <end position="45"/>
    </location>
</feature>
<dbReference type="RefSeq" id="WP_295574856.1">
    <property type="nucleotide sequence ID" value="NZ_FLQR01000006.1"/>
</dbReference>
<evidence type="ECO:0000313" key="4">
    <source>
        <dbReference type="EMBL" id="SBS71784.1"/>
    </source>
</evidence>
<dbReference type="EMBL" id="FLQR01000006">
    <property type="protein sequence ID" value="SBS71784.1"/>
    <property type="molecule type" value="Genomic_DNA"/>
</dbReference>
<feature type="region of interest" description="Disordered" evidence="1">
    <location>
        <begin position="1"/>
        <end position="22"/>
    </location>
</feature>
<organism evidence="4">
    <name type="scientific">uncultured Microbacterium sp</name>
    <dbReference type="NCBI Taxonomy" id="191216"/>
    <lineage>
        <taxon>Bacteria</taxon>
        <taxon>Bacillati</taxon>
        <taxon>Actinomycetota</taxon>
        <taxon>Actinomycetes</taxon>
        <taxon>Micrococcales</taxon>
        <taxon>Microbacteriaceae</taxon>
        <taxon>Microbacterium</taxon>
        <taxon>environmental samples</taxon>
    </lineage>
</organism>
<dbReference type="GO" id="GO:0016491">
    <property type="term" value="F:oxidoreductase activity"/>
    <property type="evidence" value="ECO:0007669"/>
    <property type="project" value="InterPro"/>
</dbReference>
<accession>A0A1Y5NZD7</accession>
<dbReference type="AlphaFoldDB" id="A0A1Y5NZD7"/>
<keyword evidence="2" id="KW-0472">Membrane</keyword>
<keyword evidence="2" id="KW-0812">Transmembrane</keyword>
<dbReference type="CDD" id="cd02966">
    <property type="entry name" value="TlpA_like_family"/>
    <property type="match status" value="1"/>
</dbReference>
<reference evidence="4" key="1">
    <citation type="submission" date="2016-03" db="EMBL/GenBank/DDBJ databases">
        <authorList>
            <person name="Ploux O."/>
        </authorList>
    </citation>
    <scope>NUCLEOTIDE SEQUENCE</scope>
    <source>
        <strain evidence="4">UC1</strain>
    </source>
</reference>
<dbReference type="InterPro" id="IPR050553">
    <property type="entry name" value="Thioredoxin_ResA/DsbE_sf"/>
</dbReference>
<dbReference type="Gene3D" id="3.40.30.10">
    <property type="entry name" value="Glutaredoxin"/>
    <property type="match status" value="1"/>
</dbReference>
<dbReference type="InterPro" id="IPR013766">
    <property type="entry name" value="Thioredoxin_domain"/>
</dbReference>
<dbReference type="Pfam" id="PF00578">
    <property type="entry name" value="AhpC-TSA"/>
    <property type="match status" value="1"/>
</dbReference>
<dbReference type="PANTHER" id="PTHR42852:SF13">
    <property type="entry name" value="PROTEIN DIPZ"/>
    <property type="match status" value="1"/>
</dbReference>
<evidence type="ECO:0000256" key="1">
    <source>
        <dbReference type="SAM" id="MobiDB-lite"/>
    </source>
</evidence>
<dbReference type="PANTHER" id="PTHR42852">
    <property type="entry name" value="THIOL:DISULFIDE INTERCHANGE PROTEIN DSBE"/>
    <property type="match status" value="1"/>
</dbReference>
<name>A0A1Y5NZD7_9MICO</name>
<evidence type="ECO:0000256" key="2">
    <source>
        <dbReference type="SAM" id="Phobius"/>
    </source>
</evidence>